<reference evidence="9 10" key="1">
    <citation type="submission" date="2018-08" db="EMBL/GenBank/DDBJ databases">
        <title>Fulvimarina sp. 85, whole genome shotgun sequence.</title>
        <authorList>
            <person name="Tuo L."/>
        </authorList>
    </citation>
    <scope>NUCLEOTIDE SEQUENCE [LARGE SCALE GENOMIC DNA]</scope>
    <source>
        <strain evidence="9 10">85</strain>
    </source>
</reference>
<dbReference type="InterPro" id="IPR000522">
    <property type="entry name" value="ABC_transptr_permease_BtuC"/>
</dbReference>
<dbReference type="Gene3D" id="1.10.3470.10">
    <property type="entry name" value="ABC transporter involved in vitamin B12 uptake, BtuC"/>
    <property type="match status" value="1"/>
</dbReference>
<dbReference type="OrthoDB" id="9796260at2"/>
<feature type="transmembrane region" description="Helical" evidence="8">
    <location>
        <begin position="32"/>
        <end position="52"/>
    </location>
</feature>
<dbReference type="PANTHER" id="PTHR30472">
    <property type="entry name" value="FERRIC ENTEROBACTIN TRANSPORT SYSTEM PERMEASE PROTEIN"/>
    <property type="match status" value="1"/>
</dbReference>
<comment type="similarity">
    <text evidence="2">Belongs to the binding-protein-dependent transport system permease family. FecCD subfamily.</text>
</comment>
<evidence type="ECO:0000256" key="8">
    <source>
        <dbReference type="SAM" id="Phobius"/>
    </source>
</evidence>
<dbReference type="GO" id="GO:0033214">
    <property type="term" value="P:siderophore-iron import into cell"/>
    <property type="evidence" value="ECO:0007669"/>
    <property type="project" value="TreeGrafter"/>
</dbReference>
<keyword evidence="5 8" id="KW-0812">Transmembrane</keyword>
<evidence type="ECO:0000256" key="4">
    <source>
        <dbReference type="ARBA" id="ARBA00022475"/>
    </source>
</evidence>
<dbReference type="Proteomes" id="UP000264310">
    <property type="component" value="Unassembled WGS sequence"/>
</dbReference>
<dbReference type="PANTHER" id="PTHR30472:SF19">
    <property type="entry name" value="PETROBACTIN IMPORT SYSTEM PERMEASE PROTEIN YCLO"/>
    <property type="match status" value="1"/>
</dbReference>
<dbReference type="SUPFAM" id="SSF81345">
    <property type="entry name" value="ABC transporter involved in vitamin B12 uptake, BtuC"/>
    <property type="match status" value="1"/>
</dbReference>
<feature type="transmembrane region" description="Helical" evidence="8">
    <location>
        <begin position="129"/>
        <end position="148"/>
    </location>
</feature>
<keyword evidence="4" id="KW-1003">Cell membrane</keyword>
<dbReference type="AlphaFoldDB" id="A0A371XAA5"/>
<protein>
    <submittedName>
        <fullName evidence="9">Enterobactin ABC transporter permease</fullName>
    </submittedName>
</protein>
<name>A0A371XAA5_9HYPH</name>
<dbReference type="RefSeq" id="WP_116681380.1">
    <property type="nucleotide sequence ID" value="NZ_QURL01000001.1"/>
</dbReference>
<comment type="caution">
    <text evidence="9">The sequence shown here is derived from an EMBL/GenBank/DDBJ whole genome shotgun (WGS) entry which is preliminary data.</text>
</comment>
<proteinExistence type="inferred from homology"/>
<keyword evidence="3" id="KW-0813">Transport</keyword>
<feature type="transmembrane region" description="Helical" evidence="8">
    <location>
        <begin position="104"/>
        <end position="123"/>
    </location>
</feature>
<feature type="transmembrane region" description="Helical" evidence="8">
    <location>
        <begin position="289"/>
        <end position="307"/>
    </location>
</feature>
<evidence type="ECO:0000256" key="7">
    <source>
        <dbReference type="ARBA" id="ARBA00023136"/>
    </source>
</evidence>
<evidence type="ECO:0000256" key="2">
    <source>
        <dbReference type="ARBA" id="ARBA00007935"/>
    </source>
</evidence>
<feature type="transmembrane region" description="Helical" evidence="8">
    <location>
        <begin position="160"/>
        <end position="178"/>
    </location>
</feature>
<feature type="transmembrane region" description="Helical" evidence="8">
    <location>
        <begin position="319"/>
        <end position="338"/>
    </location>
</feature>
<keyword evidence="6 8" id="KW-1133">Transmembrane helix</keyword>
<sequence length="343" mass="36134">MDDALRLDERRAAARPIAPPSKPRRSAIRENGVILAGLGALALVSCVLFMTIDARGAWGFVLPFRGAKLAAMLLVGHAIAVSTILFQTISANRILTPSIMGFDAFYGLIQTVLVFFAGAAFAAALDPKLLFTVETITLIGFASLLYGTLLSTGARDIHRLLLSGVILGVLFRSVSGLMQRLIDPTEFVVVQDRLFASFNSVDTTLLGISAIVIAVVTLAVIRMLPVLDVLALGREPAISLGIEHRRMVLIVLGIVASFVAVSTALVGPVAFFGLLVASLARVLVGSREHAATILAASLLAAIALVAGQTILERVLGFDAVLGMVVEFIGGIVFLVLLLKRGTA</sequence>
<dbReference type="GO" id="GO:0022857">
    <property type="term" value="F:transmembrane transporter activity"/>
    <property type="evidence" value="ECO:0007669"/>
    <property type="project" value="InterPro"/>
</dbReference>
<feature type="transmembrane region" description="Helical" evidence="8">
    <location>
        <begin position="72"/>
        <end position="92"/>
    </location>
</feature>
<keyword evidence="10" id="KW-1185">Reference proteome</keyword>
<gene>
    <name evidence="9" type="ORF">DYI37_01275</name>
</gene>
<dbReference type="EMBL" id="QURL01000001">
    <property type="protein sequence ID" value="RFC66131.1"/>
    <property type="molecule type" value="Genomic_DNA"/>
</dbReference>
<accession>A0A371XAA5</accession>
<evidence type="ECO:0000256" key="1">
    <source>
        <dbReference type="ARBA" id="ARBA00004651"/>
    </source>
</evidence>
<evidence type="ECO:0000256" key="6">
    <source>
        <dbReference type="ARBA" id="ARBA00022989"/>
    </source>
</evidence>
<feature type="transmembrane region" description="Helical" evidence="8">
    <location>
        <begin position="205"/>
        <end position="227"/>
    </location>
</feature>
<evidence type="ECO:0000256" key="3">
    <source>
        <dbReference type="ARBA" id="ARBA00022448"/>
    </source>
</evidence>
<keyword evidence="7 8" id="KW-0472">Membrane</keyword>
<evidence type="ECO:0000313" key="10">
    <source>
        <dbReference type="Proteomes" id="UP000264310"/>
    </source>
</evidence>
<dbReference type="GO" id="GO:0005886">
    <property type="term" value="C:plasma membrane"/>
    <property type="evidence" value="ECO:0007669"/>
    <property type="project" value="UniProtKB-SubCell"/>
</dbReference>
<feature type="transmembrane region" description="Helical" evidence="8">
    <location>
        <begin position="248"/>
        <end position="277"/>
    </location>
</feature>
<organism evidence="9 10">
    <name type="scientific">Fulvimarina endophytica</name>
    <dbReference type="NCBI Taxonomy" id="2293836"/>
    <lineage>
        <taxon>Bacteria</taxon>
        <taxon>Pseudomonadati</taxon>
        <taxon>Pseudomonadota</taxon>
        <taxon>Alphaproteobacteria</taxon>
        <taxon>Hyphomicrobiales</taxon>
        <taxon>Aurantimonadaceae</taxon>
        <taxon>Fulvimarina</taxon>
    </lineage>
</organism>
<dbReference type="Pfam" id="PF01032">
    <property type="entry name" value="FecCD"/>
    <property type="match status" value="1"/>
</dbReference>
<dbReference type="InterPro" id="IPR037294">
    <property type="entry name" value="ABC_BtuC-like"/>
</dbReference>
<evidence type="ECO:0000313" key="9">
    <source>
        <dbReference type="EMBL" id="RFC66131.1"/>
    </source>
</evidence>
<comment type="subcellular location">
    <subcellularLocation>
        <location evidence="1">Cell membrane</location>
        <topology evidence="1">Multi-pass membrane protein</topology>
    </subcellularLocation>
</comment>
<evidence type="ECO:0000256" key="5">
    <source>
        <dbReference type="ARBA" id="ARBA00022692"/>
    </source>
</evidence>